<feature type="compositionally biased region" description="Low complexity" evidence="1">
    <location>
        <begin position="29"/>
        <end position="38"/>
    </location>
</feature>
<feature type="transmembrane region" description="Helical" evidence="2">
    <location>
        <begin position="110"/>
        <end position="129"/>
    </location>
</feature>
<keyword evidence="3" id="KW-0167">Capsid protein</keyword>
<proteinExistence type="predicted"/>
<keyword evidence="3" id="KW-0946">Virion</keyword>
<keyword evidence="2" id="KW-1133">Transmembrane helix</keyword>
<dbReference type="EMBL" id="JX891460">
    <property type="protein sequence ID" value="AFY23215.1"/>
    <property type="molecule type" value="Genomic_RNA"/>
</dbReference>
<protein>
    <submittedName>
        <fullName evidence="3">Coat protein</fullName>
    </submittedName>
</protein>
<reference evidence="3" key="1">
    <citation type="journal article" date="2013" name="Virus Res.">
        <title>Exotic and indigenous viruses infect wild populations and captive collections of temperate terrestrial orchids (Diuris species) in Australia.</title>
        <authorList>
            <person name="Wylie S.J."/>
            <person name="Li H."/>
            <person name="Dixon K.W."/>
            <person name="Richards H."/>
            <person name="Jones M.G."/>
        </authorList>
    </citation>
    <scope>NUCLEOTIDE SEQUENCE</scope>
    <source>
        <strain evidence="3">SW3.3</strain>
    </source>
</reference>
<keyword evidence="2" id="KW-0812">Transmembrane</keyword>
<name>K9NU36_9VIRU</name>
<feature type="region of interest" description="Disordered" evidence="1">
    <location>
        <begin position="1"/>
        <end position="55"/>
    </location>
</feature>
<organism evidence="3">
    <name type="scientific">Diuris pendunculata cryptic virus</name>
    <dbReference type="NCBI Taxonomy" id="1198146"/>
    <lineage>
        <taxon>Viruses</taxon>
        <taxon>Riboviria</taxon>
        <taxon>Orthornavirae</taxon>
        <taxon>Pisuviricota</taxon>
        <taxon>Duplopiviricetes</taxon>
        <taxon>Durnavirales</taxon>
        <taxon>Partitiviridae</taxon>
    </lineage>
</organism>
<feature type="transmembrane region" description="Helical" evidence="2">
    <location>
        <begin position="70"/>
        <end position="90"/>
    </location>
</feature>
<accession>K9NU36</accession>
<evidence type="ECO:0000256" key="2">
    <source>
        <dbReference type="SAM" id="Phobius"/>
    </source>
</evidence>
<evidence type="ECO:0000256" key="1">
    <source>
        <dbReference type="SAM" id="MobiDB-lite"/>
    </source>
</evidence>
<evidence type="ECO:0000313" key="3">
    <source>
        <dbReference type="EMBL" id="AFY23215.1"/>
    </source>
</evidence>
<feature type="compositionally biased region" description="Polar residues" evidence="1">
    <location>
        <begin position="1"/>
        <end position="15"/>
    </location>
</feature>
<keyword evidence="2" id="KW-0472">Membrane</keyword>
<sequence>MAQVTPPRTNVTTPEDPSLPAPQVRNEDPTPAARPTPAVVHSKAPRRSGYQASSGPTVHPLLSSVANLPFYSITGSASTYIPSAASLFIAINIMDTHMCSIRRFYENSPLWLPLMSQLYFGIIWIMHILRCSRIGGHCNQEQHQLLDWFESLFPFSNLPVPGPLVPFFQAIGICAGPYDSYGDICPVFPRTRGGRANFWFLQRGLQRLVPPVHLFMDQLNFLANLNAAIIAAANNHPVHIWTNVFGNNVGNALDNTAAQIRNAGIFPGVSNTFNASQTQIQNFWHNRNALQLPTRLTTNQGPNRELTLGEYLRLGTAGEIHAQWFSTSVSIMQRYCQFFQGSTSLAGISTIGFGASIPIWRYSLNSQATEGPNPRVTTRSSHSSTAAVAVHFNTVSWDAPRNRQAFGEIMDPSLLPNEDGSDPARLARQYSAVVQVNTSYQQVTQAGDYSEPPADQDIRSGPTWQLSILSRSPEVDNSLTLPLNILGMFITDTRLN</sequence>
<dbReference type="GO" id="GO:0019028">
    <property type="term" value="C:viral capsid"/>
    <property type="evidence" value="ECO:0007669"/>
    <property type="project" value="UniProtKB-KW"/>
</dbReference>